<dbReference type="Proteomes" id="UP001165064">
    <property type="component" value="Unassembled WGS sequence"/>
</dbReference>
<keyword evidence="2" id="KW-1185">Reference proteome</keyword>
<organism evidence="1 2">
    <name type="scientific">Ambrosiozyma monospora</name>
    <name type="common">Yeast</name>
    <name type="synonym">Endomycopsis monosporus</name>
    <dbReference type="NCBI Taxonomy" id="43982"/>
    <lineage>
        <taxon>Eukaryota</taxon>
        <taxon>Fungi</taxon>
        <taxon>Dikarya</taxon>
        <taxon>Ascomycota</taxon>
        <taxon>Saccharomycotina</taxon>
        <taxon>Pichiomycetes</taxon>
        <taxon>Pichiales</taxon>
        <taxon>Pichiaceae</taxon>
        <taxon>Ambrosiozyma</taxon>
    </lineage>
</organism>
<reference evidence="1" key="1">
    <citation type="submission" date="2023-04" db="EMBL/GenBank/DDBJ databases">
        <title>Ambrosiozyma monospora NBRC 10751.</title>
        <authorList>
            <person name="Ichikawa N."/>
            <person name="Sato H."/>
            <person name="Tonouchi N."/>
        </authorList>
    </citation>
    <scope>NUCLEOTIDE SEQUENCE</scope>
    <source>
        <strain evidence="1">NBRC 10751</strain>
    </source>
</reference>
<comment type="caution">
    <text evidence="1">The sequence shown here is derived from an EMBL/GenBank/DDBJ whole genome shotgun (WGS) entry which is preliminary data.</text>
</comment>
<sequence>MAPTDGVFSKYNSPSVSRVSSHMNLSQAASNATPMRGPYGNAMNATSASSLLMQTKPSTTNLYSAMGVSQDNDSGNVGHHGYPTSSRNVSHHAGLKKVASSIGISGSSPYGSAPTERRSSKGYLPLGKGANPYAPPAVDHSSIATAQASPQVPAGSQSPPTQYHPPKFGGSSMYSPGGRSGNSTPGTRSPYLPHQSLNKSSPAKNSSNAAHAYPQTPEKRSSLSGSSSSAAYLPHQQTVAAILD</sequence>
<evidence type="ECO:0000313" key="2">
    <source>
        <dbReference type="Proteomes" id="UP001165064"/>
    </source>
</evidence>
<evidence type="ECO:0000313" key="1">
    <source>
        <dbReference type="EMBL" id="GMF03005.1"/>
    </source>
</evidence>
<dbReference type="EMBL" id="BSXS01012783">
    <property type="protein sequence ID" value="GMF03005.1"/>
    <property type="molecule type" value="Genomic_DNA"/>
</dbReference>
<name>A0ACB5U6E3_AMBMO</name>
<proteinExistence type="predicted"/>
<gene>
    <name evidence="1" type="ORF">Amon02_001164000</name>
</gene>
<accession>A0ACB5U6E3</accession>
<protein>
    <submittedName>
        <fullName evidence="1">Unnamed protein product</fullName>
    </submittedName>
</protein>